<dbReference type="GO" id="GO:0030686">
    <property type="term" value="C:90S preribosome"/>
    <property type="evidence" value="ECO:0007669"/>
    <property type="project" value="TreeGrafter"/>
</dbReference>
<dbReference type="InterPro" id="IPR036322">
    <property type="entry name" value="WD40_repeat_dom_sf"/>
</dbReference>
<dbReference type="GO" id="GO:0000462">
    <property type="term" value="P:maturation of SSU-rRNA from tricistronic rRNA transcript (SSU-rRNA, 5.8S rRNA, LSU-rRNA)"/>
    <property type="evidence" value="ECO:0007669"/>
    <property type="project" value="TreeGrafter"/>
</dbReference>
<evidence type="ECO:0008006" key="12">
    <source>
        <dbReference type="Google" id="ProtNLM"/>
    </source>
</evidence>
<protein>
    <recommendedName>
        <fullName evidence="12">NUC153 domain-containing protein</fullName>
    </recommendedName>
</protein>
<gene>
    <name evidence="10" type="ORF">K490DRAFT_60817</name>
</gene>
<dbReference type="InterPro" id="IPR056551">
    <property type="entry name" value="Beta-prop_NOL10_N"/>
</dbReference>
<dbReference type="AlphaFoldDB" id="A0A9P4I1L5"/>
<evidence type="ECO:0000256" key="6">
    <source>
        <dbReference type="SAM" id="MobiDB-lite"/>
    </source>
</evidence>
<dbReference type="Pfam" id="PF23097">
    <property type="entry name" value="NOL10_2nd"/>
    <property type="match status" value="1"/>
</dbReference>
<dbReference type="OrthoDB" id="273340at2759"/>
<organism evidence="10 11">
    <name type="scientific">Saccharata proteae CBS 121410</name>
    <dbReference type="NCBI Taxonomy" id="1314787"/>
    <lineage>
        <taxon>Eukaryota</taxon>
        <taxon>Fungi</taxon>
        <taxon>Dikarya</taxon>
        <taxon>Ascomycota</taxon>
        <taxon>Pezizomycotina</taxon>
        <taxon>Dothideomycetes</taxon>
        <taxon>Dothideomycetes incertae sedis</taxon>
        <taxon>Botryosphaeriales</taxon>
        <taxon>Saccharataceae</taxon>
        <taxon>Saccharata</taxon>
    </lineage>
</organism>
<dbReference type="Proteomes" id="UP000799776">
    <property type="component" value="Unassembled WGS sequence"/>
</dbReference>
<dbReference type="InterPro" id="IPR015943">
    <property type="entry name" value="WD40/YVTN_repeat-like_dom_sf"/>
</dbReference>
<evidence type="ECO:0000256" key="2">
    <source>
        <dbReference type="ARBA" id="ARBA00005264"/>
    </source>
</evidence>
<evidence type="ECO:0000259" key="7">
    <source>
        <dbReference type="Pfam" id="PF08159"/>
    </source>
</evidence>
<dbReference type="SUPFAM" id="SSF50978">
    <property type="entry name" value="WD40 repeat-like"/>
    <property type="match status" value="1"/>
</dbReference>
<feature type="compositionally biased region" description="Acidic residues" evidence="6">
    <location>
        <begin position="543"/>
        <end position="552"/>
    </location>
</feature>
<feature type="region of interest" description="Disordered" evidence="6">
    <location>
        <begin position="505"/>
        <end position="561"/>
    </location>
</feature>
<reference evidence="10" key="1">
    <citation type="journal article" date="2020" name="Stud. Mycol.">
        <title>101 Dothideomycetes genomes: a test case for predicting lifestyles and emergence of pathogens.</title>
        <authorList>
            <person name="Haridas S."/>
            <person name="Albert R."/>
            <person name="Binder M."/>
            <person name="Bloem J."/>
            <person name="Labutti K."/>
            <person name="Salamov A."/>
            <person name="Andreopoulos B."/>
            <person name="Baker S."/>
            <person name="Barry K."/>
            <person name="Bills G."/>
            <person name="Bluhm B."/>
            <person name="Cannon C."/>
            <person name="Castanera R."/>
            <person name="Culley D."/>
            <person name="Daum C."/>
            <person name="Ezra D."/>
            <person name="Gonzalez J."/>
            <person name="Henrissat B."/>
            <person name="Kuo A."/>
            <person name="Liang C."/>
            <person name="Lipzen A."/>
            <person name="Lutzoni F."/>
            <person name="Magnuson J."/>
            <person name="Mondo S."/>
            <person name="Nolan M."/>
            <person name="Ohm R."/>
            <person name="Pangilinan J."/>
            <person name="Park H.-J."/>
            <person name="Ramirez L."/>
            <person name="Alfaro M."/>
            <person name="Sun H."/>
            <person name="Tritt A."/>
            <person name="Yoshinaga Y."/>
            <person name="Zwiers L.-H."/>
            <person name="Turgeon B."/>
            <person name="Goodwin S."/>
            <person name="Spatafora J."/>
            <person name="Crous P."/>
            <person name="Grigoriev I."/>
        </authorList>
    </citation>
    <scope>NUCLEOTIDE SEQUENCE</scope>
    <source>
        <strain evidence="10">CBS 121410</strain>
    </source>
</reference>
<dbReference type="PANTHER" id="PTHR14927:SF0">
    <property type="entry name" value="NUCLEOLAR PROTEIN 10"/>
    <property type="match status" value="1"/>
</dbReference>
<feature type="compositionally biased region" description="Basic and acidic residues" evidence="6">
    <location>
        <begin position="505"/>
        <end position="525"/>
    </location>
</feature>
<feature type="domain" description="Nucleolar protein 10-like N-terminal" evidence="9">
    <location>
        <begin position="2"/>
        <end position="397"/>
    </location>
</feature>
<comment type="caution">
    <text evidence="10">The sequence shown here is derived from an EMBL/GenBank/DDBJ whole genome shotgun (WGS) entry which is preliminary data.</text>
</comment>
<evidence type="ECO:0000313" key="11">
    <source>
        <dbReference type="Proteomes" id="UP000799776"/>
    </source>
</evidence>
<feature type="compositionally biased region" description="Acidic residues" evidence="6">
    <location>
        <begin position="618"/>
        <end position="628"/>
    </location>
</feature>
<keyword evidence="5" id="KW-0539">Nucleus</keyword>
<evidence type="ECO:0000259" key="8">
    <source>
        <dbReference type="Pfam" id="PF23097"/>
    </source>
</evidence>
<evidence type="ECO:0000256" key="3">
    <source>
        <dbReference type="ARBA" id="ARBA00022574"/>
    </source>
</evidence>
<evidence type="ECO:0000256" key="4">
    <source>
        <dbReference type="ARBA" id="ARBA00022737"/>
    </source>
</evidence>
<evidence type="ECO:0000313" key="10">
    <source>
        <dbReference type="EMBL" id="KAF2091373.1"/>
    </source>
</evidence>
<comment type="subcellular location">
    <subcellularLocation>
        <location evidence="1">Nucleus</location>
        <location evidence="1">Nucleolus</location>
    </subcellularLocation>
</comment>
<accession>A0A9P4I1L5</accession>
<keyword evidence="11" id="KW-1185">Reference proteome</keyword>
<name>A0A9P4I1L5_9PEZI</name>
<evidence type="ECO:0000256" key="5">
    <source>
        <dbReference type="ARBA" id="ARBA00023242"/>
    </source>
</evidence>
<keyword evidence="3" id="KW-0853">WD repeat</keyword>
<sequence>MKLTNHSDVPVYTISGANTARPLPDWLARKRKRSLKQDPEFANRIELLQDFEFEEASQCVRVSEDGDWVMSTGTYKPQIHTHYLPHLSLSFARHTNTINQTFLLLSSDYSKSLHLQTDRFLEFHTPGGLHYSTRIPRYGRDLKYDRRSTEALIPSVGVNADGMGEVYRLNLEVGRFMKGYEVDVGGDDFTSAGGGALQGGINTGSVNTAAIAEESHNLSAFGTSIGTVEFWDSRSRSRVGLLQPPPDAGFSAGRTEITALEYDRNGLNLASGTSSGLIYLYDLRSPVPLLKKDQGFGLPIQDLIFLQSTSSTAQQISTPKILSSDKRIIKIWDPRDGAPWTHVEPAVDMHHVEWCRDSGMLLTANEGKQQHAFFIPQLGPAPKWCAFLDNVVEEMAEDPDDPNAFNKHSQGDVYDNYKFVTPKELDALNMSHLVGTTSLLRPYMHGFFVAQRLYEEARLISQPELWQEQRQKSIQERINKERESRIRGNKKVAVKVNRRLAEKMLEREEKNERRKARRVLEKGGDDDNSDVEAAQASRPATGDADDDADMEEADAKPARGVMGDDRFARLFQDEDFEVDEASREFASINPSTAVSSKLPKGLTAVEEEELADRRGSDSSDDSDEDAEEAGERERPAKQRTGRAGRDDANDKDNGRISTSTYKKSGHRHNASAATPKMHVSSSTAKKPARDRSFGARAAAMGDRGAGGARGQQRKGGVVGEKEITFAPRGKPKMERRTEGGDEGMEGRNRKRGAGERRSASGNVFRKM</sequence>
<feature type="compositionally biased region" description="Basic and acidic residues" evidence="6">
    <location>
        <begin position="643"/>
        <end position="654"/>
    </location>
</feature>
<dbReference type="EMBL" id="ML978711">
    <property type="protein sequence ID" value="KAF2091373.1"/>
    <property type="molecule type" value="Genomic_DNA"/>
</dbReference>
<feature type="region of interest" description="Disordered" evidence="6">
    <location>
        <begin position="579"/>
        <end position="767"/>
    </location>
</feature>
<dbReference type="GO" id="GO:0032040">
    <property type="term" value="C:small-subunit processome"/>
    <property type="evidence" value="ECO:0007669"/>
    <property type="project" value="TreeGrafter"/>
</dbReference>
<dbReference type="InterPro" id="IPR012580">
    <property type="entry name" value="NUC153"/>
</dbReference>
<dbReference type="InterPro" id="IPR040382">
    <property type="entry name" value="NOL10/Enp2"/>
</dbReference>
<feature type="domain" description="Nucleolar protein 10-like second" evidence="8">
    <location>
        <begin position="413"/>
        <end position="461"/>
    </location>
</feature>
<feature type="domain" description="NUC153" evidence="7">
    <location>
        <begin position="564"/>
        <end position="592"/>
    </location>
</feature>
<dbReference type="InterPro" id="IPR056550">
    <property type="entry name" value="NOL10_2nd"/>
</dbReference>
<dbReference type="Pfam" id="PF23098">
    <property type="entry name" value="Beta-prop_NOL10_N"/>
    <property type="match status" value="1"/>
</dbReference>
<proteinExistence type="inferred from homology"/>
<comment type="similarity">
    <text evidence="2">Belongs to the WD repeat NOL10/ENP2 family.</text>
</comment>
<evidence type="ECO:0000256" key="1">
    <source>
        <dbReference type="ARBA" id="ARBA00004604"/>
    </source>
</evidence>
<dbReference type="PANTHER" id="PTHR14927">
    <property type="entry name" value="NUCLEOLAR PROTEIN 10"/>
    <property type="match status" value="1"/>
</dbReference>
<feature type="compositionally biased region" description="Basic and acidic residues" evidence="6">
    <location>
        <begin position="731"/>
        <end position="758"/>
    </location>
</feature>
<evidence type="ECO:0000259" key="9">
    <source>
        <dbReference type="Pfam" id="PF23098"/>
    </source>
</evidence>
<dbReference type="Pfam" id="PF08159">
    <property type="entry name" value="NUC153"/>
    <property type="match status" value="1"/>
</dbReference>
<dbReference type="Gene3D" id="2.130.10.10">
    <property type="entry name" value="YVTN repeat-like/Quinoprotein amine dehydrogenase"/>
    <property type="match status" value="1"/>
</dbReference>
<keyword evidence="4" id="KW-0677">Repeat</keyword>